<evidence type="ECO:0000259" key="1">
    <source>
        <dbReference type="PROSITE" id="PS50280"/>
    </source>
</evidence>
<dbReference type="STRING" id="135651.G0PBS9"/>
<dbReference type="SUPFAM" id="SSF82199">
    <property type="entry name" value="SET domain"/>
    <property type="match status" value="1"/>
</dbReference>
<dbReference type="SMART" id="SM00317">
    <property type="entry name" value="SET"/>
    <property type="match status" value="1"/>
</dbReference>
<dbReference type="HOGENOM" id="CLU_052882_0_0_1"/>
<proteinExistence type="predicted"/>
<keyword evidence="3" id="KW-1185">Reference proteome</keyword>
<dbReference type="InParanoid" id="G0PBS9"/>
<reference evidence="3" key="1">
    <citation type="submission" date="2011-07" db="EMBL/GenBank/DDBJ databases">
        <authorList>
            <consortium name="Caenorhabditis brenneri Sequencing and Analysis Consortium"/>
            <person name="Wilson R.K."/>
        </authorList>
    </citation>
    <scope>NUCLEOTIDE SEQUENCE [LARGE SCALE GENOMIC DNA]</scope>
    <source>
        <strain evidence="3">PB2801</strain>
    </source>
</reference>
<feature type="domain" description="SET" evidence="1">
    <location>
        <begin position="166"/>
        <end position="309"/>
    </location>
</feature>
<dbReference type="PANTHER" id="PTHR47250">
    <property type="entry name" value="HISTONE-LYSINE N-METHYLTRANSFERASE SET-6"/>
    <property type="match status" value="1"/>
</dbReference>
<dbReference type="Proteomes" id="UP000008068">
    <property type="component" value="Unassembled WGS sequence"/>
</dbReference>
<dbReference type="EMBL" id="GL380218">
    <property type="protein sequence ID" value="EGT50654.1"/>
    <property type="molecule type" value="Genomic_DNA"/>
</dbReference>
<evidence type="ECO:0000313" key="3">
    <source>
        <dbReference type="Proteomes" id="UP000008068"/>
    </source>
</evidence>
<dbReference type="InterPro" id="IPR046341">
    <property type="entry name" value="SET_dom_sf"/>
</dbReference>
<dbReference type="InterPro" id="IPR001214">
    <property type="entry name" value="SET_dom"/>
</dbReference>
<protein>
    <recommendedName>
        <fullName evidence="1">SET domain-containing protein</fullName>
    </recommendedName>
</protein>
<dbReference type="PROSITE" id="PS50280">
    <property type="entry name" value="SET"/>
    <property type="match status" value="1"/>
</dbReference>
<organism evidence="3">
    <name type="scientific">Caenorhabditis brenneri</name>
    <name type="common">Nematode worm</name>
    <dbReference type="NCBI Taxonomy" id="135651"/>
    <lineage>
        <taxon>Eukaryota</taxon>
        <taxon>Metazoa</taxon>
        <taxon>Ecdysozoa</taxon>
        <taxon>Nematoda</taxon>
        <taxon>Chromadorea</taxon>
        <taxon>Rhabditida</taxon>
        <taxon>Rhabditina</taxon>
        <taxon>Rhabditomorpha</taxon>
        <taxon>Rhabditoidea</taxon>
        <taxon>Rhabditidae</taxon>
        <taxon>Peloderinae</taxon>
        <taxon>Caenorhabditis</taxon>
    </lineage>
</organism>
<dbReference type="eggNOG" id="KOG1082">
    <property type="taxonomic scope" value="Eukaryota"/>
</dbReference>
<name>G0PBS9_CAEBE</name>
<dbReference type="AlphaFoldDB" id="G0PBS9"/>
<accession>G0PBS9</accession>
<evidence type="ECO:0000313" key="2">
    <source>
        <dbReference type="EMBL" id="EGT50654.1"/>
    </source>
</evidence>
<dbReference type="OrthoDB" id="5863934at2759"/>
<dbReference type="Pfam" id="PF00856">
    <property type="entry name" value="SET"/>
    <property type="match status" value="1"/>
</dbReference>
<gene>
    <name evidence="2" type="ORF">CAEBREN_28658</name>
</gene>
<dbReference type="Gene3D" id="2.170.270.10">
    <property type="entry name" value="SET domain"/>
    <property type="match status" value="1"/>
</dbReference>
<sequence>MSSSRIIRASKGEIIKMTSALGDPMMDRRLNWPSTALFNTISNNIDGEGLAPSVKRSIELGMEQENHVSFFKTFLSLTHLFSFQVCCSCDSDCSTNANCECLKMARLMNETFGGDLIVHGQPIDNPASDEKKMYWDKPRFVCGPRCTCRKDCSLNAIQNIDMNQTKKFEILRTDGKGFCLYANFDADEGTPIASFNGELVGPGEVKKDMDVHQYSLQVIANDDPFWRVLSKCKSMDKEYKDQLKKAYRSTVFVNPLKKGNFTRMTSHSCDPNMEILRVFQGGVSPADLRVIFVATKAIKAGDELTFNYGDDYVEEHLGTCLCDKCKEERRRSNKRKIEDTTRVLRSQAKKQCT</sequence>
<dbReference type="InterPro" id="IPR053105">
    <property type="entry name" value="Class_V-like_SAM-MTase"/>
</dbReference>
<dbReference type="PANTHER" id="PTHR47250:SF1">
    <property type="entry name" value="SET DOMAIN-CONTAINING PROTEIN"/>
    <property type="match status" value="1"/>
</dbReference>